<dbReference type="Proteomes" id="UP000315252">
    <property type="component" value="Unassembled WGS sequence"/>
</dbReference>
<dbReference type="CDD" id="cd00293">
    <property type="entry name" value="USP-like"/>
    <property type="match status" value="2"/>
</dbReference>
<dbReference type="Pfam" id="PF00582">
    <property type="entry name" value="Usp"/>
    <property type="match status" value="2"/>
</dbReference>
<dbReference type="PANTHER" id="PTHR46268">
    <property type="entry name" value="STRESS RESPONSE PROTEIN NHAX"/>
    <property type="match status" value="1"/>
</dbReference>
<proteinExistence type="inferred from homology"/>
<dbReference type="OrthoDB" id="9804721at2"/>
<comment type="similarity">
    <text evidence="1">Belongs to the universal stress protein A family.</text>
</comment>
<dbReference type="InterPro" id="IPR006015">
    <property type="entry name" value="Universal_stress_UspA"/>
</dbReference>
<feature type="domain" description="UspA" evidence="2">
    <location>
        <begin position="18"/>
        <end position="162"/>
    </location>
</feature>
<gene>
    <name evidence="3" type="ORF">FKG95_29165</name>
</gene>
<accession>A0A545ST33</accession>
<evidence type="ECO:0000313" key="4">
    <source>
        <dbReference type="Proteomes" id="UP000315252"/>
    </source>
</evidence>
<name>A0A545ST33_9PROT</name>
<dbReference type="AlphaFoldDB" id="A0A545ST33"/>
<evidence type="ECO:0000259" key="2">
    <source>
        <dbReference type="Pfam" id="PF00582"/>
    </source>
</evidence>
<comment type="caution">
    <text evidence="3">The sequence shown here is derived from an EMBL/GenBank/DDBJ whole genome shotgun (WGS) entry which is preliminary data.</text>
</comment>
<sequence>MPDSETFDPFITGAIMTYKDILVYLDDSAACEKRVQAAIELARSHDAHLTGLALDAGITMAAYMEVHVPDDILKQMRQREHERADLVSNDFRKTVERAGVNSDCHVVRTTDVDAARTIAEMSRYADLVVLGQVDDRKSEPLGGTRLPEDVILAAGRPVLMVPYIGAGKTLGEHVLIAWNPGRESARAVADALPMLKRAKSVTVLSVNPVVGRGAHGERPGADIGRHLARHGIKVTVDTVNTDQVSVADAILAYVSDNAVDMIVMGAYGRSRLREIVLGGVTHELLQHMPVPLLMSH</sequence>
<protein>
    <submittedName>
        <fullName evidence="3">Universal stress protein</fullName>
    </submittedName>
</protein>
<reference evidence="3 4" key="1">
    <citation type="submission" date="2019-06" db="EMBL/GenBank/DDBJ databases">
        <title>Whole genome sequence for Rhodospirillaceae sp. R148.</title>
        <authorList>
            <person name="Wang G."/>
        </authorList>
    </citation>
    <scope>NUCLEOTIDE SEQUENCE [LARGE SCALE GENOMIC DNA]</scope>
    <source>
        <strain evidence="3 4">R148</strain>
    </source>
</reference>
<dbReference type="Gene3D" id="3.40.50.12370">
    <property type="match status" value="1"/>
</dbReference>
<feature type="domain" description="UspA" evidence="2">
    <location>
        <begin position="173"/>
        <end position="294"/>
    </location>
</feature>
<dbReference type="PANTHER" id="PTHR46268:SF15">
    <property type="entry name" value="UNIVERSAL STRESS PROTEIN HP_0031"/>
    <property type="match status" value="1"/>
</dbReference>
<organism evidence="3 4">
    <name type="scientific">Denitrobaculum tricleocarpae</name>
    <dbReference type="NCBI Taxonomy" id="2591009"/>
    <lineage>
        <taxon>Bacteria</taxon>
        <taxon>Pseudomonadati</taxon>
        <taxon>Pseudomonadota</taxon>
        <taxon>Alphaproteobacteria</taxon>
        <taxon>Rhodospirillales</taxon>
        <taxon>Rhodospirillaceae</taxon>
        <taxon>Denitrobaculum</taxon>
    </lineage>
</organism>
<keyword evidence="4" id="KW-1185">Reference proteome</keyword>
<evidence type="ECO:0000256" key="1">
    <source>
        <dbReference type="ARBA" id="ARBA00008791"/>
    </source>
</evidence>
<dbReference type="EMBL" id="VHSH01000024">
    <property type="protein sequence ID" value="TQV68095.1"/>
    <property type="molecule type" value="Genomic_DNA"/>
</dbReference>
<dbReference type="SUPFAM" id="SSF52402">
    <property type="entry name" value="Adenine nucleotide alpha hydrolases-like"/>
    <property type="match status" value="2"/>
</dbReference>
<dbReference type="InterPro" id="IPR006016">
    <property type="entry name" value="UspA"/>
</dbReference>
<evidence type="ECO:0000313" key="3">
    <source>
        <dbReference type="EMBL" id="TQV68095.1"/>
    </source>
</evidence>
<dbReference type="PRINTS" id="PR01438">
    <property type="entry name" value="UNVRSLSTRESS"/>
</dbReference>